<proteinExistence type="predicted"/>
<comment type="caution">
    <text evidence="1">The sequence shown here is derived from an EMBL/GenBank/DDBJ whole genome shotgun (WGS) entry which is preliminary data.</text>
</comment>
<accession>A0ABS3VN71</accession>
<keyword evidence="2" id="KW-1185">Reference proteome</keyword>
<evidence type="ECO:0000313" key="1">
    <source>
        <dbReference type="EMBL" id="MBO4205985.1"/>
    </source>
</evidence>
<name>A0ABS3VN71_MICEH</name>
<reference evidence="1 2" key="1">
    <citation type="submission" date="2019-12" db="EMBL/GenBank/DDBJ databases">
        <title>Whole genome sequencing of endophytic Actinobacterium Micromonospora sp. MPMI6T.</title>
        <authorList>
            <person name="Evv R."/>
            <person name="Podile A.R."/>
        </authorList>
    </citation>
    <scope>NUCLEOTIDE SEQUENCE [LARGE SCALE GENOMIC DNA]</scope>
    <source>
        <strain evidence="1 2">MPMI6</strain>
    </source>
</reference>
<evidence type="ECO:0000313" key="2">
    <source>
        <dbReference type="Proteomes" id="UP000823521"/>
    </source>
</evidence>
<dbReference type="RefSeq" id="WP_208812497.1">
    <property type="nucleotide sequence ID" value="NZ_WVUH01000046.1"/>
</dbReference>
<dbReference type="Proteomes" id="UP000823521">
    <property type="component" value="Unassembled WGS sequence"/>
</dbReference>
<protein>
    <submittedName>
        <fullName evidence="1">Uncharacterized protein</fullName>
    </submittedName>
</protein>
<dbReference type="EMBL" id="WVUH01000046">
    <property type="protein sequence ID" value="MBO4205985.1"/>
    <property type="molecule type" value="Genomic_DNA"/>
</dbReference>
<gene>
    <name evidence="1" type="ORF">GSF22_08185</name>
</gene>
<organism evidence="1 2">
    <name type="scientific">Micromonospora echinofusca</name>
    <dbReference type="NCBI Taxonomy" id="47858"/>
    <lineage>
        <taxon>Bacteria</taxon>
        <taxon>Bacillati</taxon>
        <taxon>Actinomycetota</taxon>
        <taxon>Actinomycetes</taxon>
        <taxon>Micromonosporales</taxon>
        <taxon>Micromonosporaceae</taxon>
        <taxon>Micromonospora</taxon>
    </lineage>
</organism>
<sequence length="120" mass="13333">MGVYLGVRGWVECADGQEALVWEVVHRHDDGFYSQGWSTLTGPNGDTCVFYCGTIRAQATGWLLGQLREIAAIPPPVDPADRVRGFFLAHHEEHGTQEWQLRDGDLTVAPTDGRYDYLAA</sequence>